<comment type="caution">
    <text evidence="1">The sequence shown here is derived from an EMBL/GenBank/DDBJ whole genome shotgun (WGS) entry which is preliminary data.</text>
</comment>
<gene>
    <name evidence="1" type="ORF">B597_022240</name>
</gene>
<name>A0A061JLJ2_STUST</name>
<evidence type="ECO:0000313" key="2">
    <source>
        <dbReference type="Proteomes" id="UP000026923"/>
    </source>
</evidence>
<evidence type="ECO:0000313" key="1">
    <source>
        <dbReference type="EMBL" id="EWC39054.1"/>
    </source>
</evidence>
<organism evidence="1 2">
    <name type="scientific">Stutzerimonas stutzeri KOS6</name>
    <dbReference type="NCBI Taxonomy" id="1218352"/>
    <lineage>
        <taxon>Bacteria</taxon>
        <taxon>Pseudomonadati</taxon>
        <taxon>Pseudomonadota</taxon>
        <taxon>Gammaproteobacteria</taxon>
        <taxon>Pseudomonadales</taxon>
        <taxon>Pseudomonadaceae</taxon>
        <taxon>Stutzerimonas</taxon>
    </lineage>
</organism>
<dbReference type="HOGENOM" id="CLU_3357913_0_0_6"/>
<dbReference type="Proteomes" id="UP000026923">
    <property type="component" value="Unassembled WGS sequence"/>
</dbReference>
<protein>
    <submittedName>
        <fullName evidence="1">Uncharacterized protein</fullName>
    </submittedName>
</protein>
<accession>A0A061JLJ2</accession>
<proteinExistence type="predicted"/>
<sequence>MKSLFVKPLLMGAPSQKTHLSEKRWHAAGAQCLPHP</sequence>
<dbReference type="AlphaFoldDB" id="A0A061JLJ2"/>
<reference evidence="1 2" key="1">
    <citation type="journal article" date="2013" name="Genome Announc.">
        <title>Draft Genome of the Nitrogen-Fixing Bacterium Pseudomonas stutzeri Strain KOS6 Isolated from Industrial Hydrocarbon Sludge.</title>
        <authorList>
            <person name="Grigoryeva T.V."/>
            <person name="Laikov A.V."/>
            <person name="Naumova R.P."/>
            <person name="Manolov A.I."/>
            <person name="Larin A.K."/>
            <person name="Karpova I.Y."/>
            <person name="Semashko T.A."/>
            <person name="Alexeev D.G."/>
            <person name="Kostryukova E.S."/>
            <person name="Muller R."/>
            <person name="Govorun V.M."/>
        </authorList>
    </citation>
    <scope>NUCLEOTIDE SEQUENCE [LARGE SCALE GENOMIC DNA]</scope>
    <source>
        <strain evidence="1 2">KOS6</strain>
    </source>
</reference>
<dbReference type="EMBL" id="AMCZ02000057">
    <property type="protein sequence ID" value="EWC39054.1"/>
    <property type="molecule type" value="Genomic_DNA"/>
</dbReference>